<feature type="transmembrane region" description="Helical" evidence="1">
    <location>
        <begin position="133"/>
        <end position="155"/>
    </location>
</feature>
<evidence type="ECO:0000313" key="3">
    <source>
        <dbReference type="Proteomes" id="UP000285794"/>
    </source>
</evidence>
<keyword evidence="1" id="KW-0472">Membrane</keyword>
<accession>A0A425Y6Q5</accession>
<gene>
    <name evidence="2" type="ORF">DWB61_03185</name>
</gene>
<dbReference type="OrthoDB" id="1119323at2"/>
<dbReference type="RefSeq" id="WP_125029446.1">
    <property type="nucleotide sequence ID" value="NZ_JAPXVP010000002.1"/>
</dbReference>
<protein>
    <submittedName>
        <fullName evidence="2">Uncharacterized protein</fullName>
    </submittedName>
</protein>
<dbReference type="EMBL" id="QQWG01000002">
    <property type="protein sequence ID" value="RRG24136.1"/>
    <property type="molecule type" value="Genomic_DNA"/>
</dbReference>
<name>A0A425Y6Q5_9BACT</name>
<evidence type="ECO:0000313" key="2">
    <source>
        <dbReference type="EMBL" id="RRG24136.1"/>
    </source>
</evidence>
<dbReference type="AlphaFoldDB" id="A0A425Y6Q5"/>
<keyword evidence="3" id="KW-1185">Reference proteome</keyword>
<feature type="transmembrane region" description="Helical" evidence="1">
    <location>
        <begin position="161"/>
        <end position="179"/>
    </location>
</feature>
<keyword evidence="1" id="KW-0812">Transmembrane</keyword>
<evidence type="ECO:0000256" key="1">
    <source>
        <dbReference type="SAM" id="Phobius"/>
    </source>
</evidence>
<keyword evidence="1" id="KW-1133">Transmembrane helix</keyword>
<dbReference type="Proteomes" id="UP000285794">
    <property type="component" value="Unassembled WGS sequence"/>
</dbReference>
<proteinExistence type="predicted"/>
<organism evidence="2 3">
    <name type="scientific">Ancylomarina euxinus</name>
    <dbReference type="NCBI Taxonomy" id="2283627"/>
    <lineage>
        <taxon>Bacteria</taxon>
        <taxon>Pseudomonadati</taxon>
        <taxon>Bacteroidota</taxon>
        <taxon>Bacteroidia</taxon>
        <taxon>Marinilabiliales</taxon>
        <taxon>Marinifilaceae</taxon>
        <taxon>Ancylomarina</taxon>
    </lineage>
</organism>
<sequence>MDKLSNCNIKRNKKLLVSDIIKFYETRGYTLIDANAYGMTLKKGSWWGNLTSLNPLNWRTIVRLDVIKVEKMDYDLFAQYKFSSMGQFLSKKTKLFFSKEAEAFNEAMLNFKVNIDEIEQIGKEASVENLKNMFSALLMGMLIAFLLIFVLKIYLPHDLPIVANSGITLLSIIFCNYILNRPNKTEN</sequence>
<comment type="caution">
    <text evidence="2">The sequence shown here is derived from an EMBL/GenBank/DDBJ whole genome shotgun (WGS) entry which is preliminary data.</text>
</comment>
<reference evidence="2 3" key="1">
    <citation type="submission" date="2018-07" db="EMBL/GenBank/DDBJ databases">
        <title>Draft genome sequence of Ancylomarina sp. M1P.</title>
        <authorList>
            <person name="Yadav S."/>
            <person name="Villanueva L."/>
            <person name="Damste J.S.S."/>
        </authorList>
    </citation>
    <scope>NUCLEOTIDE SEQUENCE [LARGE SCALE GENOMIC DNA]</scope>
    <source>
        <strain evidence="2 3">M1P</strain>
    </source>
</reference>